<dbReference type="Pfam" id="PF00481">
    <property type="entry name" value="PP2C"/>
    <property type="match status" value="1"/>
</dbReference>
<dbReference type="GO" id="GO:0004722">
    <property type="term" value="F:protein serine/threonine phosphatase activity"/>
    <property type="evidence" value="ECO:0007669"/>
    <property type="project" value="UniProtKB-EC"/>
</dbReference>
<evidence type="ECO:0000256" key="2">
    <source>
        <dbReference type="ARBA" id="ARBA00001946"/>
    </source>
</evidence>
<dbReference type="InParanoid" id="A0A078ATI3"/>
<evidence type="ECO:0000256" key="15">
    <source>
        <dbReference type="SAM" id="MobiDB-lite"/>
    </source>
</evidence>
<gene>
    <name evidence="17" type="primary">Contig14894.g730</name>
    <name evidence="17" type="ORF">STYLEM_14832</name>
</gene>
<keyword evidence="9 14" id="KW-0904">Protein phosphatase</keyword>
<keyword evidence="6" id="KW-0479">Metal-binding</keyword>
<accession>A0A078ATI3</accession>
<dbReference type="OrthoDB" id="10264738at2759"/>
<feature type="domain" description="PPM-type phosphatase" evidence="16">
    <location>
        <begin position="353"/>
        <end position="649"/>
    </location>
</feature>
<proteinExistence type="inferred from homology"/>
<keyword evidence="10" id="KW-0472">Membrane</keyword>
<dbReference type="AlphaFoldDB" id="A0A078ATI3"/>
<keyword evidence="8" id="KW-0460">Magnesium</keyword>
<evidence type="ECO:0000256" key="4">
    <source>
        <dbReference type="ARBA" id="ARBA00006702"/>
    </source>
</evidence>
<dbReference type="CDD" id="cd00143">
    <property type="entry name" value="PP2Cc"/>
    <property type="match status" value="1"/>
</dbReference>
<name>A0A078ATI3_STYLE</name>
<feature type="region of interest" description="Disordered" evidence="15">
    <location>
        <begin position="106"/>
        <end position="135"/>
    </location>
</feature>
<organism evidence="17 18">
    <name type="scientific">Stylonychia lemnae</name>
    <name type="common">Ciliate</name>
    <dbReference type="NCBI Taxonomy" id="5949"/>
    <lineage>
        <taxon>Eukaryota</taxon>
        <taxon>Sar</taxon>
        <taxon>Alveolata</taxon>
        <taxon>Ciliophora</taxon>
        <taxon>Intramacronucleata</taxon>
        <taxon>Spirotrichea</taxon>
        <taxon>Stichotrichia</taxon>
        <taxon>Sporadotrichida</taxon>
        <taxon>Oxytrichidae</taxon>
        <taxon>Stylonychinae</taxon>
        <taxon>Stylonychia</taxon>
    </lineage>
</organism>
<evidence type="ECO:0000256" key="10">
    <source>
        <dbReference type="ARBA" id="ARBA00023136"/>
    </source>
</evidence>
<dbReference type="PROSITE" id="PS51746">
    <property type="entry name" value="PPM_2"/>
    <property type="match status" value="1"/>
</dbReference>
<dbReference type="Proteomes" id="UP000039865">
    <property type="component" value="Unassembled WGS sequence"/>
</dbReference>
<evidence type="ECO:0000256" key="1">
    <source>
        <dbReference type="ARBA" id="ARBA00001936"/>
    </source>
</evidence>
<dbReference type="SMART" id="SM00332">
    <property type="entry name" value="PP2Cc"/>
    <property type="match status" value="1"/>
</dbReference>
<dbReference type="EC" id="3.1.3.16" evidence="5"/>
<feature type="region of interest" description="Disordered" evidence="15">
    <location>
        <begin position="172"/>
        <end position="218"/>
    </location>
</feature>
<protein>
    <recommendedName>
        <fullName evidence="5">protein-serine/threonine phosphatase</fullName>
        <ecNumber evidence="5">3.1.3.16</ecNumber>
    </recommendedName>
</protein>
<feature type="compositionally biased region" description="Polar residues" evidence="15">
    <location>
        <begin position="24"/>
        <end position="51"/>
    </location>
</feature>
<dbReference type="GO" id="GO:0046872">
    <property type="term" value="F:metal ion binding"/>
    <property type="evidence" value="ECO:0007669"/>
    <property type="project" value="UniProtKB-KW"/>
</dbReference>
<evidence type="ECO:0000256" key="9">
    <source>
        <dbReference type="ARBA" id="ARBA00022912"/>
    </source>
</evidence>
<dbReference type="InterPro" id="IPR036457">
    <property type="entry name" value="PPM-type-like_dom_sf"/>
</dbReference>
<feature type="compositionally biased region" description="Polar residues" evidence="15">
    <location>
        <begin position="106"/>
        <end position="121"/>
    </location>
</feature>
<dbReference type="InterPro" id="IPR001932">
    <property type="entry name" value="PPM-type_phosphatase-like_dom"/>
</dbReference>
<evidence type="ECO:0000259" key="16">
    <source>
        <dbReference type="PROSITE" id="PS51746"/>
    </source>
</evidence>
<evidence type="ECO:0000256" key="6">
    <source>
        <dbReference type="ARBA" id="ARBA00022723"/>
    </source>
</evidence>
<sequence length="745" mass="82722">MYNNQSSTQHQQLQQQFQHNSSHLVSANNQSQGLHQTLKGNSNNVGSPQHNLSIVTPLQYQSPYSSQNNGSIGAGSAIQSFKTPQHQKTINSKHILANHIINTTQSGTPQMSSIQHYQSQVNHNSNSSNNSLASNSGIYSSQPQFYSVLPTRLMAKPNMFGKHGGIQARYEDQEESGIPLTQQGDPLSQNYYSTNNKNSQNQENGNSNSGNVPLPNSTSFLTHKLAQDQKERAQSLVMNQARKKMASIRHSLDVKSSMIQPNFNTLTTPTNGQQAQNESLSHKYNQSLNKQSKISQSAIEIIRNNPLSSSQRNPIPIQANSILVKNLNSSSSNNIPAIQPSKISQKPWGAIQAYAANTHNGIARGYNEDRVSIVLDLKKPGAQGNSQVKKVSFFAVFDGHGGSACAEYLRDNLHLFVAQQEGFPNTPEIALKQGFKQAEDEFMKQNQQIIKEKSGSCACVVLIVDDIVYTANVGDSRAIISMNNGQRSDSLTKDHKPSEDFEKKRIIANGGQLYQNNQILHTGGVAQGAASMNIGPVSRTFGDAHAKLEQFGGNPKVVVAVPDITHFKLNENSHDFILIASDGIFDRLSTSETIGYAWQLQHNINSQSQSQDIQNTNINEICGQAVERVLKAGMIKESLDNLSVVMIAFKNFAKFLDNLTQQNPLSQQMHHQQESRQPIQKQDFIDRQYLSSRGNQVIQSEQQTYRPAKDLQKFENKSFRFMQASLQPSLQQSINYSDRYKKNQQ</sequence>
<dbReference type="InterPro" id="IPR015655">
    <property type="entry name" value="PP2C"/>
</dbReference>
<evidence type="ECO:0000256" key="5">
    <source>
        <dbReference type="ARBA" id="ARBA00013081"/>
    </source>
</evidence>
<comment type="catalytic activity">
    <reaction evidence="13">
        <text>O-phospho-L-threonyl-[protein] + H2O = L-threonyl-[protein] + phosphate</text>
        <dbReference type="Rhea" id="RHEA:47004"/>
        <dbReference type="Rhea" id="RHEA-COMP:11060"/>
        <dbReference type="Rhea" id="RHEA-COMP:11605"/>
        <dbReference type="ChEBI" id="CHEBI:15377"/>
        <dbReference type="ChEBI" id="CHEBI:30013"/>
        <dbReference type="ChEBI" id="CHEBI:43474"/>
        <dbReference type="ChEBI" id="CHEBI:61977"/>
        <dbReference type="EC" id="3.1.3.16"/>
    </reaction>
</comment>
<evidence type="ECO:0000256" key="12">
    <source>
        <dbReference type="ARBA" id="ARBA00047761"/>
    </source>
</evidence>
<comment type="similarity">
    <text evidence="4 14">Belongs to the PP2C family.</text>
</comment>
<evidence type="ECO:0000256" key="13">
    <source>
        <dbReference type="ARBA" id="ARBA00048336"/>
    </source>
</evidence>
<feature type="compositionally biased region" description="Low complexity" evidence="15">
    <location>
        <begin position="1"/>
        <end position="23"/>
    </location>
</feature>
<comment type="catalytic activity">
    <reaction evidence="12">
        <text>O-phospho-L-seryl-[protein] + H2O = L-seryl-[protein] + phosphate</text>
        <dbReference type="Rhea" id="RHEA:20629"/>
        <dbReference type="Rhea" id="RHEA-COMP:9863"/>
        <dbReference type="Rhea" id="RHEA-COMP:11604"/>
        <dbReference type="ChEBI" id="CHEBI:15377"/>
        <dbReference type="ChEBI" id="CHEBI:29999"/>
        <dbReference type="ChEBI" id="CHEBI:43474"/>
        <dbReference type="ChEBI" id="CHEBI:83421"/>
        <dbReference type="EC" id="3.1.3.16"/>
    </reaction>
</comment>
<dbReference type="EMBL" id="CCKQ01014016">
    <property type="protein sequence ID" value="CDW85745.1"/>
    <property type="molecule type" value="Genomic_DNA"/>
</dbReference>
<comment type="subcellular location">
    <subcellularLocation>
        <location evidence="3">Membrane</location>
        <topology evidence="3">Peripheral membrane protein</topology>
    </subcellularLocation>
</comment>
<evidence type="ECO:0000256" key="14">
    <source>
        <dbReference type="RuleBase" id="RU003465"/>
    </source>
</evidence>
<feature type="compositionally biased region" description="Low complexity" evidence="15">
    <location>
        <begin position="122"/>
        <end position="135"/>
    </location>
</feature>
<dbReference type="OMA" id="ANESHGM"/>
<dbReference type="PANTHER" id="PTHR13832">
    <property type="entry name" value="PROTEIN PHOSPHATASE 2C"/>
    <property type="match status" value="1"/>
</dbReference>
<dbReference type="PANTHER" id="PTHR13832:SF803">
    <property type="entry name" value="PROTEIN PHOSPHATASE 1G"/>
    <property type="match status" value="1"/>
</dbReference>
<dbReference type="SUPFAM" id="SSF81606">
    <property type="entry name" value="PP2C-like"/>
    <property type="match status" value="1"/>
</dbReference>
<dbReference type="InterPro" id="IPR000222">
    <property type="entry name" value="PP2C_BS"/>
</dbReference>
<evidence type="ECO:0000313" key="17">
    <source>
        <dbReference type="EMBL" id="CDW85745.1"/>
    </source>
</evidence>
<keyword evidence="18" id="KW-1185">Reference proteome</keyword>
<feature type="compositionally biased region" description="Polar residues" evidence="15">
    <location>
        <begin position="179"/>
        <end position="192"/>
    </location>
</feature>
<keyword evidence="7 14" id="KW-0378">Hydrolase</keyword>
<evidence type="ECO:0000256" key="8">
    <source>
        <dbReference type="ARBA" id="ARBA00022842"/>
    </source>
</evidence>
<dbReference type="GO" id="GO:0016020">
    <property type="term" value="C:membrane"/>
    <property type="evidence" value="ECO:0007669"/>
    <property type="project" value="UniProtKB-SubCell"/>
</dbReference>
<evidence type="ECO:0000256" key="3">
    <source>
        <dbReference type="ARBA" id="ARBA00004170"/>
    </source>
</evidence>
<evidence type="ECO:0000256" key="11">
    <source>
        <dbReference type="ARBA" id="ARBA00023211"/>
    </source>
</evidence>
<feature type="compositionally biased region" description="Low complexity" evidence="15">
    <location>
        <begin position="193"/>
        <end position="211"/>
    </location>
</feature>
<comment type="cofactor">
    <cofactor evidence="1">
        <name>Mn(2+)</name>
        <dbReference type="ChEBI" id="CHEBI:29035"/>
    </cofactor>
</comment>
<dbReference type="PROSITE" id="PS01032">
    <property type="entry name" value="PPM_1"/>
    <property type="match status" value="1"/>
</dbReference>
<keyword evidence="11" id="KW-0464">Manganese</keyword>
<comment type="cofactor">
    <cofactor evidence="2">
        <name>Mg(2+)</name>
        <dbReference type="ChEBI" id="CHEBI:18420"/>
    </cofactor>
</comment>
<reference evidence="17 18" key="1">
    <citation type="submission" date="2014-06" db="EMBL/GenBank/DDBJ databases">
        <authorList>
            <person name="Swart Estienne"/>
        </authorList>
    </citation>
    <scope>NUCLEOTIDE SEQUENCE [LARGE SCALE GENOMIC DNA]</scope>
    <source>
        <strain evidence="17 18">130c</strain>
    </source>
</reference>
<evidence type="ECO:0000256" key="7">
    <source>
        <dbReference type="ARBA" id="ARBA00022801"/>
    </source>
</evidence>
<dbReference type="Gene3D" id="3.60.40.10">
    <property type="entry name" value="PPM-type phosphatase domain"/>
    <property type="match status" value="1"/>
</dbReference>
<evidence type="ECO:0000313" key="18">
    <source>
        <dbReference type="Proteomes" id="UP000039865"/>
    </source>
</evidence>
<feature type="region of interest" description="Disordered" evidence="15">
    <location>
        <begin position="1"/>
        <end position="51"/>
    </location>
</feature>